<dbReference type="Proteomes" id="UP000747110">
    <property type="component" value="Unassembled WGS sequence"/>
</dbReference>
<feature type="compositionally biased region" description="Polar residues" evidence="1">
    <location>
        <begin position="1"/>
        <end position="18"/>
    </location>
</feature>
<accession>A0A8J4CID7</accession>
<evidence type="ECO:0000313" key="2">
    <source>
        <dbReference type="EMBL" id="GIL82362.1"/>
    </source>
</evidence>
<feature type="region of interest" description="Disordered" evidence="1">
    <location>
        <begin position="55"/>
        <end position="81"/>
    </location>
</feature>
<feature type="non-terminal residue" evidence="2">
    <location>
        <position position="204"/>
    </location>
</feature>
<reference evidence="2" key="1">
    <citation type="journal article" date="2021" name="Proc. Natl. Acad. Sci. U.S.A.">
        <title>Three genomes in the algal genus Volvox reveal the fate of a haploid sex-determining region after a transition to homothallism.</title>
        <authorList>
            <person name="Yamamoto K."/>
            <person name="Hamaji T."/>
            <person name="Kawai-Toyooka H."/>
            <person name="Matsuzaki R."/>
            <person name="Takahashi F."/>
            <person name="Nishimura Y."/>
            <person name="Kawachi M."/>
            <person name="Noguchi H."/>
            <person name="Minakuchi Y."/>
            <person name="Umen J.G."/>
            <person name="Toyoda A."/>
            <person name="Nozaki H."/>
        </authorList>
    </citation>
    <scope>NUCLEOTIDE SEQUENCE</scope>
    <source>
        <strain evidence="2">NIES-3786</strain>
    </source>
</reference>
<feature type="region of interest" description="Disordered" evidence="1">
    <location>
        <begin position="96"/>
        <end position="131"/>
    </location>
</feature>
<dbReference type="EMBL" id="BNCP01000024">
    <property type="protein sequence ID" value="GIL82362.1"/>
    <property type="molecule type" value="Genomic_DNA"/>
</dbReference>
<sequence length="204" mass="21453">MNCQGVTAAHSHQVTASAITKRPQHSQNAVAATPPTIHISITTSTRPRSRLCWRLPTSAPTPTSRASASASASASAASIRFGRRSSARQTYWNLRRRHGGVGGGGGGGGLGGRISGVPNDPSWTTADYSPSGGWFGPEEELALVSFHIPVASPATDPDDVVTCPDIREKLIPRDSPLLSHDNFGGGFVDDEDRIALNTMRLSSV</sequence>
<protein>
    <submittedName>
        <fullName evidence="2">Uncharacterized protein</fullName>
    </submittedName>
</protein>
<name>A0A8J4CID7_9CHLO</name>
<feature type="region of interest" description="Disordered" evidence="1">
    <location>
        <begin position="1"/>
        <end position="31"/>
    </location>
</feature>
<feature type="compositionally biased region" description="Low complexity" evidence="1">
    <location>
        <begin position="56"/>
        <end position="80"/>
    </location>
</feature>
<keyword evidence="3" id="KW-1185">Reference proteome</keyword>
<feature type="compositionally biased region" description="Gly residues" evidence="1">
    <location>
        <begin position="100"/>
        <end position="114"/>
    </location>
</feature>
<proteinExistence type="predicted"/>
<gene>
    <name evidence="2" type="ORF">Vretifemale_11250</name>
</gene>
<organism evidence="2 3">
    <name type="scientific">Volvox reticuliferus</name>
    <dbReference type="NCBI Taxonomy" id="1737510"/>
    <lineage>
        <taxon>Eukaryota</taxon>
        <taxon>Viridiplantae</taxon>
        <taxon>Chlorophyta</taxon>
        <taxon>core chlorophytes</taxon>
        <taxon>Chlorophyceae</taxon>
        <taxon>CS clade</taxon>
        <taxon>Chlamydomonadales</taxon>
        <taxon>Volvocaceae</taxon>
        <taxon>Volvox</taxon>
    </lineage>
</organism>
<evidence type="ECO:0000256" key="1">
    <source>
        <dbReference type="SAM" id="MobiDB-lite"/>
    </source>
</evidence>
<dbReference type="AlphaFoldDB" id="A0A8J4CID7"/>
<comment type="caution">
    <text evidence="2">The sequence shown here is derived from an EMBL/GenBank/DDBJ whole genome shotgun (WGS) entry which is preliminary data.</text>
</comment>
<evidence type="ECO:0000313" key="3">
    <source>
        <dbReference type="Proteomes" id="UP000747110"/>
    </source>
</evidence>